<feature type="signal peptide" evidence="1">
    <location>
        <begin position="1"/>
        <end position="28"/>
    </location>
</feature>
<dbReference type="EMBL" id="AMRG01000002">
    <property type="protein sequence ID" value="EKE86907.1"/>
    <property type="molecule type" value="Genomic_DNA"/>
</dbReference>
<proteinExistence type="predicted"/>
<reference evidence="3 4" key="1">
    <citation type="journal article" date="2012" name="J. Bacteriol.">
        <title>Genome Sequence of Idiomarina xiamenensis Type Strain 10-D-4.</title>
        <authorList>
            <person name="Lai Q."/>
            <person name="Wang L."/>
            <person name="Wang W."/>
            <person name="Shao Z."/>
        </authorList>
    </citation>
    <scope>NUCLEOTIDE SEQUENCE [LARGE SCALE GENOMIC DNA]</scope>
    <source>
        <strain evidence="3 4">10-D-4</strain>
    </source>
</reference>
<dbReference type="Proteomes" id="UP000014115">
    <property type="component" value="Unassembled WGS sequence"/>
</dbReference>
<evidence type="ECO:0000256" key="1">
    <source>
        <dbReference type="SAM" id="SignalP"/>
    </source>
</evidence>
<protein>
    <recommendedName>
        <fullName evidence="2">Chalcone isomerase domain-containing protein</fullName>
    </recommendedName>
</protein>
<dbReference type="OrthoDB" id="8527419at2"/>
<comment type="caution">
    <text evidence="3">The sequence shown here is derived from an EMBL/GenBank/DDBJ whole genome shotgun (WGS) entry which is preliminary data.</text>
</comment>
<feature type="chain" id="PRO_5003860024" description="Chalcone isomerase domain-containing protein" evidence="1">
    <location>
        <begin position="29"/>
        <end position="180"/>
    </location>
</feature>
<dbReference type="RefSeq" id="WP_008487311.1">
    <property type="nucleotide sequence ID" value="NZ_AMRG01000002.1"/>
</dbReference>
<dbReference type="eggNOG" id="COG3572">
    <property type="taxonomic scope" value="Bacteria"/>
</dbReference>
<keyword evidence="1" id="KW-0732">Signal</keyword>
<evidence type="ECO:0000259" key="2">
    <source>
        <dbReference type="Pfam" id="PF16036"/>
    </source>
</evidence>
<accession>K2KJM4</accession>
<dbReference type="Pfam" id="PF16036">
    <property type="entry name" value="Chalcone_3"/>
    <property type="match status" value="1"/>
</dbReference>
<name>K2KJM4_9GAMM</name>
<sequence>MSLANRKTGYLSALAILLVSAWQSNAQAQSCQIEPLSELKKVGETRLSVWLWDVYDATLYTAEGNYPDGGRRALQLVYLRDIKAADLIETTEEEWQKQGIAIDQQAQQWLKQLTSIWPDVNEGDCLVLVEGEQGEAIFYNAEKRLGEIDSQRFTDDFLAIWLSEKSRFKEERQQLIGAQP</sequence>
<feature type="domain" description="Chalcone isomerase" evidence="2">
    <location>
        <begin position="48"/>
        <end position="175"/>
    </location>
</feature>
<keyword evidence="4" id="KW-1185">Reference proteome</keyword>
<dbReference type="AlphaFoldDB" id="K2KJM4"/>
<dbReference type="InterPro" id="IPR016087">
    <property type="entry name" value="Chalcone_isomerase"/>
</dbReference>
<organism evidence="3 4">
    <name type="scientific">Idiomarina xiamenensis 10-D-4</name>
    <dbReference type="NCBI Taxonomy" id="740709"/>
    <lineage>
        <taxon>Bacteria</taxon>
        <taxon>Pseudomonadati</taxon>
        <taxon>Pseudomonadota</taxon>
        <taxon>Gammaproteobacteria</taxon>
        <taxon>Alteromonadales</taxon>
        <taxon>Idiomarinaceae</taxon>
        <taxon>Idiomarina</taxon>
    </lineage>
</organism>
<dbReference type="STRING" id="740709.A10D4_01657"/>
<evidence type="ECO:0000313" key="3">
    <source>
        <dbReference type="EMBL" id="EKE86907.1"/>
    </source>
</evidence>
<gene>
    <name evidence="3" type="ORF">A10D4_01657</name>
</gene>
<dbReference type="PATRIC" id="fig|740709.3.peg.333"/>
<evidence type="ECO:0000313" key="4">
    <source>
        <dbReference type="Proteomes" id="UP000014115"/>
    </source>
</evidence>